<dbReference type="EMBL" id="JACHMM010000001">
    <property type="protein sequence ID" value="MBB5789268.1"/>
    <property type="molecule type" value="Genomic_DNA"/>
</dbReference>
<gene>
    <name evidence="2" type="ORF">HD601_003843</name>
</gene>
<feature type="transmembrane region" description="Helical" evidence="1">
    <location>
        <begin position="88"/>
        <end position="107"/>
    </location>
</feature>
<name>A0A7W9LMG6_9ACTN</name>
<keyword evidence="1" id="KW-0812">Transmembrane</keyword>
<feature type="transmembrane region" description="Helical" evidence="1">
    <location>
        <begin position="41"/>
        <end position="61"/>
    </location>
</feature>
<dbReference type="Pfam" id="PF05437">
    <property type="entry name" value="AzlD"/>
    <property type="match status" value="1"/>
</dbReference>
<organism evidence="2 3">
    <name type="scientific">Jiangella mangrovi</name>
    <dbReference type="NCBI Taxonomy" id="1524084"/>
    <lineage>
        <taxon>Bacteria</taxon>
        <taxon>Bacillati</taxon>
        <taxon>Actinomycetota</taxon>
        <taxon>Actinomycetes</taxon>
        <taxon>Jiangellales</taxon>
        <taxon>Jiangellaceae</taxon>
        <taxon>Jiangella</taxon>
    </lineage>
</organism>
<dbReference type="InterPro" id="IPR008407">
    <property type="entry name" value="Brnchd-chn_aa_trnsp_AzlD"/>
</dbReference>
<proteinExistence type="predicted"/>
<evidence type="ECO:0000256" key="1">
    <source>
        <dbReference type="SAM" id="Phobius"/>
    </source>
</evidence>
<keyword evidence="1" id="KW-0472">Membrane</keyword>
<dbReference type="Proteomes" id="UP000542813">
    <property type="component" value="Unassembled WGS sequence"/>
</dbReference>
<evidence type="ECO:0000313" key="3">
    <source>
        <dbReference type="Proteomes" id="UP000542813"/>
    </source>
</evidence>
<accession>A0A7W9LMG6</accession>
<dbReference type="AlphaFoldDB" id="A0A7W9LMG6"/>
<keyword evidence="1" id="KW-1133">Transmembrane helix</keyword>
<sequence length="108" mass="10880">MTMSATALVVAVVVLGVGTFAFRYAGPLLRDRVTLSPRVEQLLAVSAIVLLAALVATAAVMDGQEFAGVAKPAGVAVGAVLAWRRAPFVLVVVAAAATAALLRLAGIP</sequence>
<reference evidence="2 3" key="1">
    <citation type="submission" date="2020-08" db="EMBL/GenBank/DDBJ databases">
        <title>Sequencing the genomes of 1000 actinobacteria strains.</title>
        <authorList>
            <person name="Klenk H.-P."/>
        </authorList>
    </citation>
    <scope>NUCLEOTIDE SEQUENCE [LARGE SCALE GENOMIC DNA]</scope>
    <source>
        <strain evidence="2 3">DSM 102122</strain>
    </source>
</reference>
<keyword evidence="3" id="KW-1185">Reference proteome</keyword>
<evidence type="ECO:0000313" key="2">
    <source>
        <dbReference type="EMBL" id="MBB5789268.1"/>
    </source>
</evidence>
<comment type="caution">
    <text evidence="2">The sequence shown here is derived from an EMBL/GenBank/DDBJ whole genome shotgun (WGS) entry which is preliminary data.</text>
</comment>
<protein>
    <submittedName>
        <fullName evidence="2">Branched-subunit amino acid transport protein</fullName>
    </submittedName>
</protein>